<evidence type="ECO:0000256" key="6">
    <source>
        <dbReference type="ARBA" id="ARBA00022695"/>
    </source>
</evidence>
<evidence type="ECO:0000256" key="9">
    <source>
        <dbReference type="ARBA" id="ARBA00033070"/>
    </source>
</evidence>
<dbReference type="GO" id="GO:0003677">
    <property type="term" value="F:DNA binding"/>
    <property type="evidence" value="ECO:0007669"/>
    <property type="project" value="UniProtKB-UniRule"/>
</dbReference>
<dbReference type="InterPro" id="IPR011773">
    <property type="entry name" value="DNA-dir_RpoA"/>
</dbReference>
<dbReference type="GO" id="GO:0000428">
    <property type="term" value="C:DNA-directed RNA polymerase complex"/>
    <property type="evidence" value="ECO:0007669"/>
    <property type="project" value="UniProtKB-KW"/>
</dbReference>
<evidence type="ECO:0000256" key="11">
    <source>
        <dbReference type="HAMAP-Rule" id="MF_00059"/>
    </source>
</evidence>
<protein>
    <recommendedName>
        <fullName evidence="3 11">DNA-directed RNA polymerase subunit alpha</fullName>
        <shortName evidence="11">RNAP subunit alpha</shortName>
        <ecNumber evidence="2 11">2.7.7.6</ecNumber>
    </recommendedName>
    <alternativeName>
        <fullName evidence="9 11">RNA polymerase subunit alpha</fullName>
    </alternativeName>
    <alternativeName>
        <fullName evidence="8 11">Transcriptase subunit alpha</fullName>
    </alternativeName>
</protein>
<comment type="function">
    <text evidence="11">DNA-dependent RNA polymerase catalyzes the transcription of DNA into RNA using the four ribonucleoside triphosphates as substrates.</text>
</comment>
<dbReference type="GO" id="GO:0003899">
    <property type="term" value="F:DNA-directed RNA polymerase activity"/>
    <property type="evidence" value="ECO:0007669"/>
    <property type="project" value="UniProtKB-UniRule"/>
</dbReference>
<gene>
    <name evidence="11" type="primary">rpoA</name>
    <name evidence="14" type="ORF">KC729_06805</name>
</gene>
<dbReference type="EMBL" id="JAGQHR010000153">
    <property type="protein sequence ID" value="MCA9727375.1"/>
    <property type="molecule type" value="Genomic_DNA"/>
</dbReference>
<dbReference type="SUPFAM" id="SSF55257">
    <property type="entry name" value="RBP11-like subunits of RNA polymerase"/>
    <property type="match status" value="1"/>
</dbReference>
<comment type="catalytic activity">
    <reaction evidence="10 11">
        <text>RNA(n) + a ribonucleoside 5'-triphosphate = RNA(n+1) + diphosphate</text>
        <dbReference type="Rhea" id="RHEA:21248"/>
        <dbReference type="Rhea" id="RHEA-COMP:14527"/>
        <dbReference type="Rhea" id="RHEA-COMP:17342"/>
        <dbReference type="ChEBI" id="CHEBI:33019"/>
        <dbReference type="ChEBI" id="CHEBI:61557"/>
        <dbReference type="ChEBI" id="CHEBI:140395"/>
        <dbReference type="EC" id="2.7.7.6"/>
    </reaction>
</comment>
<dbReference type="Gene3D" id="2.170.120.12">
    <property type="entry name" value="DNA-directed RNA polymerase, insert domain"/>
    <property type="match status" value="1"/>
</dbReference>
<keyword evidence="6 11" id="KW-0548">Nucleotidyltransferase</keyword>
<evidence type="ECO:0000259" key="13">
    <source>
        <dbReference type="SMART" id="SM00662"/>
    </source>
</evidence>
<feature type="region of interest" description="Alpha N-terminal domain (alpha-NTD)" evidence="11">
    <location>
        <begin position="1"/>
        <end position="234"/>
    </location>
</feature>
<dbReference type="FunFam" id="2.170.120.12:FF:000001">
    <property type="entry name" value="DNA-directed RNA polymerase subunit alpha"/>
    <property type="match status" value="1"/>
</dbReference>
<dbReference type="NCBIfam" id="TIGR02027">
    <property type="entry name" value="rpoA"/>
    <property type="match status" value="1"/>
</dbReference>
<organism evidence="14 15">
    <name type="scientific">Eiseniibacteriota bacterium</name>
    <dbReference type="NCBI Taxonomy" id="2212470"/>
    <lineage>
        <taxon>Bacteria</taxon>
        <taxon>Candidatus Eiseniibacteriota</taxon>
    </lineage>
</organism>
<dbReference type="Gene3D" id="1.10.150.20">
    <property type="entry name" value="5' to 3' exonuclease, C-terminal subdomain"/>
    <property type="match status" value="1"/>
</dbReference>
<dbReference type="AlphaFoldDB" id="A0A956RP24"/>
<name>A0A956RP24_UNCEI</name>
<dbReference type="EC" id="2.7.7.6" evidence="2 11"/>
<comment type="caution">
    <text evidence="14">The sequence shown here is derived from an EMBL/GenBank/DDBJ whole genome shotgun (WGS) entry which is preliminary data.</text>
</comment>
<sequence length="351" mass="38933">MKWKALQMPERISADDSVGTERFGRFTVEPLERGFGTTLGNALRRVLLSSLQGVAVTAIRLHDERVQHEFTSVPGVLEDVTDIVLNLKQMRFKHHGDGPRRGVFSAKAKTDIKAGDLEISSDIEILNPDLHVATVNSDGDVRLEIEVASGKGYVAAEDQPGANDRAIGWISVDSLFSPILSVNFEVENTRIGQRIDFDKLTVSLETDGSILPSDALAMAAKILRDHFSLFIRFEEPFEEEKEEVVDEEYLRIKELLEKSVDELELSVRSGNCLRAAKIKSLGDLVQKSEAEMLQYRNFGKKSLKEIADLLNTMGLGFGMDVSRYLGPQTVGAPVDGDDLIPEDDDDDLLDE</sequence>
<dbReference type="GO" id="GO:0006351">
    <property type="term" value="P:DNA-templated transcription"/>
    <property type="evidence" value="ECO:0007669"/>
    <property type="project" value="UniProtKB-UniRule"/>
</dbReference>
<feature type="region of interest" description="Alpha C-terminal domain (alpha-CTD)" evidence="11">
    <location>
        <begin position="252"/>
        <end position="351"/>
    </location>
</feature>
<evidence type="ECO:0000256" key="5">
    <source>
        <dbReference type="ARBA" id="ARBA00022679"/>
    </source>
</evidence>
<evidence type="ECO:0000313" key="15">
    <source>
        <dbReference type="Proteomes" id="UP000697710"/>
    </source>
</evidence>
<keyword evidence="4 11" id="KW-0240">DNA-directed RNA polymerase</keyword>
<dbReference type="InterPro" id="IPR011262">
    <property type="entry name" value="DNA-dir_RNA_pol_insert"/>
</dbReference>
<dbReference type="Gene3D" id="3.30.1360.10">
    <property type="entry name" value="RNA polymerase, RBP11-like subunit"/>
    <property type="match status" value="1"/>
</dbReference>
<accession>A0A956RP24</accession>
<reference evidence="14" key="1">
    <citation type="submission" date="2020-04" db="EMBL/GenBank/DDBJ databases">
        <authorList>
            <person name="Zhang T."/>
        </authorList>
    </citation>
    <scope>NUCLEOTIDE SEQUENCE</scope>
    <source>
        <strain evidence="14">HKST-UBA01</strain>
    </source>
</reference>
<proteinExistence type="inferred from homology"/>
<dbReference type="NCBIfam" id="NF003513">
    <property type="entry name" value="PRK05182.1-2"/>
    <property type="match status" value="1"/>
</dbReference>
<dbReference type="GO" id="GO:0005737">
    <property type="term" value="C:cytoplasm"/>
    <property type="evidence" value="ECO:0007669"/>
    <property type="project" value="UniProtKB-ARBA"/>
</dbReference>
<dbReference type="Pfam" id="PF03118">
    <property type="entry name" value="RNA_pol_A_CTD"/>
    <property type="match status" value="1"/>
</dbReference>
<comment type="similarity">
    <text evidence="1 11">Belongs to the RNA polymerase alpha chain family.</text>
</comment>
<dbReference type="SUPFAM" id="SSF47789">
    <property type="entry name" value="C-terminal domain of RNA polymerase alpha subunit"/>
    <property type="match status" value="1"/>
</dbReference>
<evidence type="ECO:0000256" key="12">
    <source>
        <dbReference type="SAM" id="MobiDB-lite"/>
    </source>
</evidence>
<feature type="compositionally biased region" description="Acidic residues" evidence="12">
    <location>
        <begin position="335"/>
        <end position="351"/>
    </location>
</feature>
<dbReference type="Pfam" id="PF01000">
    <property type="entry name" value="RNA_pol_A_bac"/>
    <property type="match status" value="1"/>
</dbReference>
<evidence type="ECO:0000313" key="14">
    <source>
        <dbReference type="EMBL" id="MCA9727375.1"/>
    </source>
</evidence>
<keyword evidence="7 11" id="KW-0804">Transcription</keyword>
<dbReference type="Pfam" id="PF01193">
    <property type="entry name" value="RNA_pol_L"/>
    <property type="match status" value="1"/>
</dbReference>
<feature type="region of interest" description="Disordered" evidence="12">
    <location>
        <begin position="332"/>
        <end position="351"/>
    </location>
</feature>
<evidence type="ECO:0000256" key="3">
    <source>
        <dbReference type="ARBA" id="ARBA00015972"/>
    </source>
</evidence>
<dbReference type="InterPro" id="IPR036643">
    <property type="entry name" value="RNApol_insert_sf"/>
</dbReference>
<dbReference type="CDD" id="cd06928">
    <property type="entry name" value="RNAP_alpha_NTD"/>
    <property type="match status" value="1"/>
</dbReference>
<comment type="subunit">
    <text evidence="11">Homodimer. The RNAP catalytic core consists of 2 alpha, 1 beta, 1 beta' and 1 omega subunit. When a sigma factor is associated with the core the holoenzyme is formed, which can initiate transcription.</text>
</comment>
<evidence type="ECO:0000256" key="10">
    <source>
        <dbReference type="ARBA" id="ARBA00048552"/>
    </source>
</evidence>
<dbReference type="SUPFAM" id="SSF56553">
    <property type="entry name" value="Insert subdomain of RNA polymerase alpha subunit"/>
    <property type="match status" value="1"/>
</dbReference>
<dbReference type="InterPro" id="IPR011263">
    <property type="entry name" value="DNA-dir_RNA_pol_RpoA/D/Rpb3"/>
</dbReference>
<evidence type="ECO:0000256" key="2">
    <source>
        <dbReference type="ARBA" id="ARBA00012418"/>
    </source>
</evidence>
<keyword evidence="5 11" id="KW-0808">Transferase</keyword>
<reference evidence="14" key="2">
    <citation type="journal article" date="2021" name="Microbiome">
        <title>Successional dynamics and alternative stable states in a saline activated sludge microbial community over 9 years.</title>
        <authorList>
            <person name="Wang Y."/>
            <person name="Ye J."/>
            <person name="Ju F."/>
            <person name="Liu L."/>
            <person name="Boyd J.A."/>
            <person name="Deng Y."/>
            <person name="Parks D.H."/>
            <person name="Jiang X."/>
            <person name="Yin X."/>
            <person name="Woodcroft B.J."/>
            <person name="Tyson G.W."/>
            <person name="Hugenholtz P."/>
            <person name="Polz M.F."/>
            <person name="Zhang T."/>
        </authorList>
    </citation>
    <scope>NUCLEOTIDE SEQUENCE</scope>
    <source>
        <strain evidence="14">HKST-UBA01</strain>
    </source>
</reference>
<comment type="domain">
    <text evidence="11">The N-terminal domain is essential for RNAP assembly and basal transcription, whereas the C-terminal domain is involved in interaction with transcriptional regulators and with upstream promoter elements.</text>
</comment>
<dbReference type="NCBIfam" id="NF003519">
    <property type="entry name" value="PRK05182.2-5"/>
    <property type="match status" value="1"/>
</dbReference>
<evidence type="ECO:0000256" key="8">
    <source>
        <dbReference type="ARBA" id="ARBA00032524"/>
    </source>
</evidence>
<dbReference type="GO" id="GO:0046983">
    <property type="term" value="F:protein dimerization activity"/>
    <property type="evidence" value="ECO:0007669"/>
    <property type="project" value="InterPro"/>
</dbReference>
<evidence type="ECO:0000256" key="7">
    <source>
        <dbReference type="ARBA" id="ARBA00023163"/>
    </source>
</evidence>
<dbReference type="InterPro" id="IPR011260">
    <property type="entry name" value="RNAP_asu_C"/>
</dbReference>
<dbReference type="InterPro" id="IPR036603">
    <property type="entry name" value="RBP11-like"/>
</dbReference>
<evidence type="ECO:0000256" key="1">
    <source>
        <dbReference type="ARBA" id="ARBA00007123"/>
    </source>
</evidence>
<evidence type="ECO:0000256" key="4">
    <source>
        <dbReference type="ARBA" id="ARBA00022478"/>
    </source>
</evidence>
<dbReference type="Proteomes" id="UP000697710">
    <property type="component" value="Unassembled WGS sequence"/>
</dbReference>
<feature type="domain" description="DNA-directed RNA polymerase RpoA/D/Rpb3-type" evidence="13">
    <location>
        <begin position="23"/>
        <end position="233"/>
    </location>
</feature>
<dbReference type="SMART" id="SM00662">
    <property type="entry name" value="RPOLD"/>
    <property type="match status" value="1"/>
</dbReference>
<dbReference type="HAMAP" id="MF_00059">
    <property type="entry name" value="RNApol_bact_RpoA"/>
    <property type="match status" value="1"/>
</dbReference>